<dbReference type="GO" id="GO:0003700">
    <property type="term" value="F:DNA-binding transcription factor activity"/>
    <property type="evidence" value="ECO:0007669"/>
    <property type="project" value="InterPro"/>
</dbReference>
<sequence length="250" mass="27897">MNDGRYVQDGAIPVPPVTSIVTGRLHHMVAHRLATQIVSGALPVGHVFAAEVDHAENLGISRSVLREAFRILTAKGLVSSRPKAGTKVNERRQWSMLDPDVLAWQIQSEPSEQFLRDLFELRMMVEPQAAEMAANRRSDGQLIDMANALDAMERYTLATEKGRAADQRFHGLLMEAAQNELLFSLSSSIMSAIAWTTATKQRVQEAPRDPMPEHRALYKEIAAQNPRQAQKAMRTLIELALADMHVALRR</sequence>
<dbReference type="SUPFAM" id="SSF48008">
    <property type="entry name" value="GntR ligand-binding domain-like"/>
    <property type="match status" value="1"/>
</dbReference>
<keyword evidence="8" id="KW-1185">Reference proteome</keyword>
<keyword evidence="1" id="KW-0805">Transcription regulation</keyword>
<dbReference type="PROSITE" id="PS50949">
    <property type="entry name" value="HTH_GNTR"/>
    <property type="match status" value="1"/>
</dbReference>
<evidence type="ECO:0000256" key="3">
    <source>
        <dbReference type="ARBA" id="ARBA00023163"/>
    </source>
</evidence>
<dbReference type="Pfam" id="PF07729">
    <property type="entry name" value="FCD"/>
    <property type="match status" value="1"/>
</dbReference>
<dbReference type="SUPFAM" id="SSF46785">
    <property type="entry name" value="Winged helix' DNA-binding domain"/>
    <property type="match status" value="1"/>
</dbReference>
<dbReference type="PANTHER" id="PTHR43537:SF44">
    <property type="entry name" value="GNTR FAMILY REGULATORY PROTEIN"/>
    <property type="match status" value="1"/>
</dbReference>
<evidence type="ECO:0000256" key="2">
    <source>
        <dbReference type="ARBA" id="ARBA00023125"/>
    </source>
</evidence>
<dbReference type="EMBL" id="VYQA01000001">
    <property type="protein sequence ID" value="KAA9033706.1"/>
    <property type="molecule type" value="Genomic_DNA"/>
</dbReference>
<dbReference type="RefSeq" id="WP_120253587.1">
    <property type="nucleotide sequence ID" value="NZ_JBNNIY010000003.1"/>
</dbReference>
<keyword evidence="2" id="KW-0238">DNA-binding</keyword>
<reference evidence="7 8" key="1">
    <citation type="submission" date="2019-09" db="EMBL/GenBank/DDBJ databases">
        <authorList>
            <person name="Feng G."/>
        </authorList>
    </citation>
    <scope>NUCLEOTIDE SEQUENCE [LARGE SCALE GENOMIC DNA]</scope>
    <source>
        <strain evidence="6 7">KACC 19283</strain>
        <strain evidence="5 8">KACC 19284</strain>
    </source>
</reference>
<name>A0A5J5ICX2_9SPHN</name>
<dbReference type="Gene3D" id="1.10.10.10">
    <property type="entry name" value="Winged helix-like DNA-binding domain superfamily/Winged helix DNA-binding domain"/>
    <property type="match status" value="1"/>
</dbReference>
<dbReference type="AlphaFoldDB" id="A0A5J5ICX2"/>
<dbReference type="EMBL" id="VYQB01000001">
    <property type="protein sequence ID" value="KAA9021344.1"/>
    <property type="molecule type" value="Genomic_DNA"/>
</dbReference>
<gene>
    <name evidence="6" type="ORF">F4U95_01205</name>
    <name evidence="5" type="ORF">F4U96_01205</name>
</gene>
<dbReference type="Gene3D" id="1.20.120.530">
    <property type="entry name" value="GntR ligand-binding domain-like"/>
    <property type="match status" value="1"/>
</dbReference>
<dbReference type="SMART" id="SM00345">
    <property type="entry name" value="HTH_GNTR"/>
    <property type="match status" value="1"/>
</dbReference>
<comment type="caution">
    <text evidence="6">The sequence shown here is derived from an EMBL/GenBank/DDBJ whole genome shotgun (WGS) entry which is preliminary data.</text>
</comment>
<dbReference type="Proteomes" id="UP000325933">
    <property type="component" value="Unassembled WGS sequence"/>
</dbReference>
<accession>A0A5J5ICX2</accession>
<dbReference type="SMART" id="SM00895">
    <property type="entry name" value="FCD"/>
    <property type="match status" value="1"/>
</dbReference>
<feature type="domain" description="HTH gntR-type" evidence="4">
    <location>
        <begin position="23"/>
        <end position="91"/>
    </location>
</feature>
<evidence type="ECO:0000256" key="1">
    <source>
        <dbReference type="ARBA" id="ARBA00023015"/>
    </source>
</evidence>
<dbReference type="InterPro" id="IPR008920">
    <property type="entry name" value="TF_FadR/GntR_C"/>
</dbReference>
<dbReference type="PANTHER" id="PTHR43537">
    <property type="entry name" value="TRANSCRIPTIONAL REGULATOR, GNTR FAMILY"/>
    <property type="match status" value="1"/>
</dbReference>
<evidence type="ECO:0000313" key="6">
    <source>
        <dbReference type="EMBL" id="KAA9033706.1"/>
    </source>
</evidence>
<dbReference type="CDD" id="cd07377">
    <property type="entry name" value="WHTH_GntR"/>
    <property type="match status" value="1"/>
</dbReference>
<keyword evidence="3" id="KW-0804">Transcription</keyword>
<dbReference type="InterPro" id="IPR011711">
    <property type="entry name" value="GntR_C"/>
</dbReference>
<evidence type="ECO:0000313" key="7">
    <source>
        <dbReference type="Proteomes" id="UP000325933"/>
    </source>
</evidence>
<dbReference type="Proteomes" id="UP000326364">
    <property type="component" value="Unassembled WGS sequence"/>
</dbReference>
<dbReference type="InterPro" id="IPR036390">
    <property type="entry name" value="WH_DNA-bd_sf"/>
</dbReference>
<evidence type="ECO:0000313" key="5">
    <source>
        <dbReference type="EMBL" id="KAA9021344.1"/>
    </source>
</evidence>
<dbReference type="InterPro" id="IPR036388">
    <property type="entry name" value="WH-like_DNA-bd_sf"/>
</dbReference>
<dbReference type="GO" id="GO:0003677">
    <property type="term" value="F:DNA binding"/>
    <property type="evidence" value="ECO:0007669"/>
    <property type="project" value="UniProtKB-KW"/>
</dbReference>
<dbReference type="InterPro" id="IPR000524">
    <property type="entry name" value="Tscrpt_reg_HTH_GntR"/>
</dbReference>
<evidence type="ECO:0000313" key="8">
    <source>
        <dbReference type="Proteomes" id="UP000326364"/>
    </source>
</evidence>
<evidence type="ECO:0000259" key="4">
    <source>
        <dbReference type="PROSITE" id="PS50949"/>
    </source>
</evidence>
<proteinExistence type="predicted"/>
<dbReference type="Pfam" id="PF00392">
    <property type="entry name" value="GntR"/>
    <property type="match status" value="1"/>
</dbReference>
<organism evidence="6 7">
    <name type="scientific">Sphingobium limneticum</name>
    <dbReference type="NCBI Taxonomy" id="1007511"/>
    <lineage>
        <taxon>Bacteria</taxon>
        <taxon>Pseudomonadati</taxon>
        <taxon>Pseudomonadota</taxon>
        <taxon>Alphaproteobacteria</taxon>
        <taxon>Sphingomonadales</taxon>
        <taxon>Sphingomonadaceae</taxon>
        <taxon>Sphingobium</taxon>
    </lineage>
</organism>
<protein>
    <submittedName>
        <fullName evidence="6">FadR family transcriptional regulator</fullName>
    </submittedName>
</protein>